<dbReference type="GO" id="GO:0008289">
    <property type="term" value="F:lipid binding"/>
    <property type="evidence" value="ECO:0007669"/>
    <property type="project" value="UniProtKB-KW"/>
</dbReference>
<name>A0A2M9FZI3_9PROT</name>
<keyword evidence="5 12" id="KW-0812">Transmembrane</keyword>
<evidence type="ECO:0000256" key="4">
    <source>
        <dbReference type="ARBA" id="ARBA00022547"/>
    </source>
</evidence>
<dbReference type="PANTHER" id="PTHR10031:SF0">
    <property type="entry name" value="ATPASE PROTEIN 9"/>
    <property type="match status" value="1"/>
</dbReference>
<sequence length="75" mass="7421">MEAEAAKLIGAGLATIALAGVGVGIGNIFGNFVAGALRNPGAAGRVFGNVLLGFALTEAVALFALVIAFLILFAF</sequence>
<feature type="transmembrane region" description="Helical" evidence="12">
    <location>
        <begin position="12"/>
        <end position="34"/>
    </location>
</feature>
<comment type="similarity">
    <text evidence="2 12">Belongs to the ATPase C chain family.</text>
</comment>
<evidence type="ECO:0000256" key="7">
    <source>
        <dbReference type="ARBA" id="ARBA00022989"/>
    </source>
</evidence>
<keyword evidence="7 12" id="KW-1133">Transmembrane helix</keyword>
<evidence type="ECO:0000256" key="10">
    <source>
        <dbReference type="ARBA" id="ARBA00023136"/>
    </source>
</evidence>
<dbReference type="SUPFAM" id="SSF81333">
    <property type="entry name" value="F1F0 ATP synthase subunit C"/>
    <property type="match status" value="1"/>
</dbReference>
<dbReference type="InterPro" id="IPR000454">
    <property type="entry name" value="ATP_synth_F0_csu"/>
</dbReference>
<keyword evidence="4 12" id="KW-0138">CF(0)</keyword>
<keyword evidence="10 12" id="KW-0472">Membrane</keyword>
<gene>
    <name evidence="12" type="primary">atpE</name>
    <name evidence="14" type="ORF">CVT23_14625</name>
</gene>
<comment type="caution">
    <text evidence="14">The sequence shown here is derived from an EMBL/GenBank/DDBJ whole genome shotgun (WGS) entry which is preliminary data.</text>
</comment>
<dbReference type="GO" id="GO:0033177">
    <property type="term" value="C:proton-transporting two-sector ATPase complex, proton-transporting domain"/>
    <property type="evidence" value="ECO:0007669"/>
    <property type="project" value="InterPro"/>
</dbReference>
<evidence type="ECO:0000256" key="1">
    <source>
        <dbReference type="ARBA" id="ARBA00004141"/>
    </source>
</evidence>
<keyword evidence="6 12" id="KW-0375">Hydrogen ion transport</keyword>
<organism evidence="14 15">
    <name type="scientific">Minwuia thermotolerans</name>
    <dbReference type="NCBI Taxonomy" id="2056226"/>
    <lineage>
        <taxon>Bacteria</taxon>
        <taxon>Pseudomonadati</taxon>
        <taxon>Pseudomonadota</taxon>
        <taxon>Alphaproteobacteria</taxon>
        <taxon>Minwuiales</taxon>
        <taxon>Minwuiaceae</taxon>
        <taxon>Minwuia</taxon>
    </lineage>
</organism>
<keyword evidence="11 12" id="KW-0066">ATP synthesis</keyword>
<keyword evidence="3 12" id="KW-0813">Transport</keyword>
<accession>A0A2M9FZI3</accession>
<feature type="site" description="Reversibly protonated during proton transport" evidence="12">
    <location>
        <position position="58"/>
    </location>
</feature>
<dbReference type="NCBIfam" id="NF005733">
    <property type="entry name" value="PRK07558.1"/>
    <property type="match status" value="1"/>
</dbReference>
<evidence type="ECO:0000256" key="11">
    <source>
        <dbReference type="ARBA" id="ARBA00023310"/>
    </source>
</evidence>
<dbReference type="InterPro" id="IPR038662">
    <property type="entry name" value="ATP_synth_F0_csu_sf"/>
</dbReference>
<evidence type="ECO:0000256" key="12">
    <source>
        <dbReference type="HAMAP-Rule" id="MF_01396"/>
    </source>
</evidence>
<evidence type="ECO:0000313" key="14">
    <source>
        <dbReference type="EMBL" id="PJK28865.1"/>
    </source>
</evidence>
<dbReference type="Proteomes" id="UP000229498">
    <property type="component" value="Unassembled WGS sequence"/>
</dbReference>
<dbReference type="PANTHER" id="PTHR10031">
    <property type="entry name" value="ATP SYNTHASE LIPID-BINDING PROTEIN, MITOCHONDRIAL"/>
    <property type="match status" value="1"/>
</dbReference>
<evidence type="ECO:0000256" key="6">
    <source>
        <dbReference type="ARBA" id="ARBA00022781"/>
    </source>
</evidence>
<protein>
    <recommendedName>
        <fullName evidence="12">ATP synthase subunit c</fullName>
    </recommendedName>
    <alternativeName>
        <fullName evidence="12">ATP synthase F(0) sector subunit c</fullName>
    </alternativeName>
    <alternativeName>
        <fullName evidence="12">F-type ATPase subunit c</fullName>
        <shortName evidence="12">F-ATPase subunit c</shortName>
    </alternativeName>
    <alternativeName>
        <fullName evidence="12">Lipid-binding protein</fullName>
    </alternativeName>
</protein>
<evidence type="ECO:0000256" key="3">
    <source>
        <dbReference type="ARBA" id="ARBA00022448"/>
    </source>
</evidence>
<comment type="subcellular location">
    <subcellularLocation>
        <location evidence="12">Cell membrane</location>
        <topology evidence="12">Multi-pass membrane protein</topology>
    </subcellularLocation>
    <subcellularLocation>
        <location evidence="1">Membrane</location>
        <topology evidence="1">Multi-pass membrane protein</topology>
    </subcellularLocation>
</comment>
<dbReference type="GO" id="GO:0045259">
    <property type="term" value="C:proton-transporting ATP synthase complex"/>
    <property type="evidence" value="ECO:0007669"/>
    <property type="project" value="UniProtKB-KW"/>
</dbReference>
<dbReference type="EMBL" id="PHIG01000038">
    <property type="protein sequence ID" value="PJK28865.1"/>
    <property type="molecule type" value="Genomic_DNA"/>
</dbReference>
<keyword evidence="14" id="KW-0378">Hydrolase</keyword>
<evidence type="ECO:0000259" key="13">
    <source>
        <dbReference type="Pfam" id="PF00137"/>
    </source>
</evidence>
<dbReference type="AlphaFoldDB" id="A0A2M9FZI3"/>
<dbReference type="HAMAP" id="MF_01396">
    <property type="entry name" value="ATP_synth_c_bact"/>
    <property type="match status" value="1"/>
</dbReference>
<proteinExistence type="inferred from homology"/>
<dbReference type="GO" id="GO:0005886">
    <property type="term" value="C:plasma membrane"/>
    <property type="evidence" value="ECO:0007669"/>
    <property type="project" value="UniProtKB-SubCell"/>
</dbReference>
<dbReference type="Gene3D" id="1.20.20.10">
    <property type="entry name" value="F1F0 ATP synthase subunit C"/>
    <property type="match status" value="1"/>
</dbReference>
<reference evidence="14 15" key="1">
    <citation type="submission" date="2017-11" db="EMBL/GenBank/DDBJ databases">
        <title>Draft genome sequence of Rhizobiales bacterium SY3-13.</title>
        <authorList>
            <person name="Sun C."/>
        </authorList>
    </citation>
    <scope>NUCLEOTIDE SEQUENCE [LARGE SCALE GENOMIC DNA]</scope>
    <source>
        <strain evidence="14 15">SY3-13</strain>
    </source>
</reference>
<feature type="transmembrane region" description="Helical" evidence="12">
    <location>
        <begin position="46"/>
        <end position="74"/>
    </location>
</feature>
<evidence type="ECO:0000256" key="9">
    <source>
        <dbReference type="ARBA" id="ARBA00023121"/>
    </source>
</evidence>
<keyword evidence="9 12" id="KW-0446">Lipid-binding</keyword>
<keyword evidence="8 12" id="KW-0406">Ion transport</keyword>
<dbReference type="GO" id="GO:0016787">
    <property type="term" value="F:hydrolase activity"/>
    <property type="evidence" value="ECO:0007669"/>
    <property type="project" value="UniProtKB-KW"/>
</dbReference>
<keyword evidence="12" id="KW-1003">Cell membrane</keyword>
<keyword evidence="15" id="KW-1185">Reference proteome</keyword>
<dbReference type="RefSeq" id="WP_109794970.1">
    <property type="nucleotide sequence ID" value="NZ_PHIG01000038.1"/>
</dbReference>
<dbReference type="InterPro" id="IPR035921">
    <property type="entry name" value="F/V-ATP_Csub_sf"/>
</dbReference>
<evidence type="ECO:0000256" key="8">
    <source>
        <dbReference type="ARBA" id="ARBA00023065"/>
    </source>
</evidence>
<comment type="function">
    <text evidence="12">Key component of the F(0) channel; it plays a direct role in translocation across the membrane. A homomeric c-ring of between 10-14 subunits forms the central stalk rotor element with the F(1) delta and epsilon subunits.</text>
</comment>
<dbReference type="GO" id="GO:0046933">
    <property type="term" value="F:proton-transporting ATP synthase activity, rotational mechanism"/>
    <property type="evidence" value="ECO:0007669"/>
    <property type="project" value="UniProtKB-UniRule"/>
</dbReference>
<dbReference type="Pfam" id="PF00137">
    <property type="entry name" value="ATP-synt_C"/>
    <property type="match status" value="1"/>
</dbReference>
<dbReference type="FunFam" id="1.20.20.10:FF:000008">
    <property type="entry name" value="ATPase subunit 9 homolog"/>
    <property type="match status" value="1"/>
</dbReference>
<feature type="domain" description="V-ATPase proteolipid subunit C-like" evidence="13">
    <location>
        <begin position="9"/>
        <end position="71"/>
    </location>
</feature>
<evidence type="ECO:0000256" key="2">
    <source>
        <dbReference type="ARBA" id="ARBA00006704"/>
    </source>
</evidence>
<evidence type="ECO:0000256" key="5">
    <source>
        <dbReference type="ARBA" id="ARBA00022692"/>
    </source>
</evidence>
<comment type="function">
    <text evidence="12">F(1)F(0) ATP synthase produces ATP from ADP in the presence of a proton or sodium gradient. F-type ATPases consist of two structural domains, F(1) containing the extramembraneous catalytic core and F(0) containing the membrane proton channel, linked together by a central stalk and a peripheral stalk. During catalysis, ATP synthesis in the catalytic domain of F(1) is coupled via a rotary mechanism of the central stalk subunits to proton translocation.</text>
</comment>
<dbReference type="PRINTS" id="PR00124">
    <property type="entry name" value="ATPASEC"/>
</dbReference>
<dbReference type="CDD" id="cd18182">
    <property type="entry name" value="ATP-synt_Fo_c_ATP5G3"/>
    <property type="match status" value="1"/>
</dbReference>
<dbReference type="InterPro" id="IPR002379">
    <property type="entry name" value="ATPase_proteolipid_c-like_dom"/>
</dbReference>
<evidence type="ECO:0000313" key="15">
    <source>
        <dbReference type="Proteomes" id="UP000229498"/>
    </source>
</evidence>